<feature type="compositionally biased region" description="Acidic residues" evidence="1">
    <location>
        <begin position="284"/>
        <end position="304"/>
    </location>
</feature>
<dbReference type="SUPFAM" id="SSF143503">
    <property type="entry name" value="PUG domain-like"/>
    <property type="match status" value="1"/>
</dbReference>
<name>A0AA38G7E3_TAXCH</name>
<comment type="caution">
    <text evidence="3">The sequence shown here is derived from an EMBL/GenBank/DDBJ whole genome shotgun (WGS) entry which is preliminary data.</text>
</comment>
<protein>
    <recommendedName>
        <fullName evidence="2">WLM domain-containing protein</fullName>
    </recommendedName>
</protein>
<evidence type="ECO:0000313" key="3">
    <source>
        <dbReference type="EMBL" id="KAH9317551.1"/>
    </source>
</evidence>
<dbReference type="OMA" id="EINGEHD"/>
<reference evidence="3 4" key="1">
    <citation type="journal article" date="2021" name="Nat. Plants">
        <title>The Taxus genome provides insights into paclitaxel biosynthesis.</title>
        <authorList>
            <person name="Xiong X."/>
            <person name="Gou J."/>
            <person name="Liao Q."/>
            <person name="Li Y."/>
            <person name="Zhou Q."/>
            <person name="Bi G."/>
            <person name="Li C."/>
            <person name="Du R."/>
            <person name="Wang X."/>
            <person name="Sun T."/>
            <person name="Guo L."/>
            <person name="Liang H."/>
            <person name="Lu P."/>
            <person name="Wu Y."/>
            <person name="Zhang Z."/>
            <person name="Ro D.K."/>
            <person name="Shang Y."/>
            <person name="Huang S."/>
            <person name="Yan J."/>
        </authorList>
    </citation>
    <scope>NUCLEOTIDE SEQUENCE [LARGE SCALE GENOMIC DNA]</scope>
    <source>
        <strain evidence="3">Ta-2019</strain>
    </source>
</reference>
<feature type="compositionally biased region" description="Basic and acidic residues" evidence="1">
    <location>
        <begin position="213"/>
        <end position="238"/>
    </location>
</feature>
<dbReference type="AlphaFoldDB" id="A0AA38G7E3"/>
<dbReference type="PANTHER" id="PTHR47796">
    <property type="entry name" value="ZINC METALLOPROTEINASE-LIKE PROTEIN"/>
    <property type="match status" value="1"/>
</dbReference>
<dbReference type="InterPro" id="IPR013536">
    <property type="entry name" value="WLM_dom"/>
</dbReference>
<dbReference type="Gene3D" id="1.20.58.2190">
    <property type="match status" value="1"/>
</dbReference>
<dbReference type="Pfam" id="PF09409">
    <property type="entry name" value="PUB"/>
    <property type="match status" value="1"/>
</dbReference>
<dbReference type="PROSITE" id="PS51397">
    <property type="entry name" value="WLM"/>
    <property type="match status" value="1"/>
</dbReference>
<dbReference type="CDD" id="cd10463">
    <property type="entry name" value="PUB_WLM"/>
    <property type="match status" value="1"/>
</dbReference>
<feature type="compositionally biased region" description="Acidic residues" evidence="1">
    <location>
        <begin position="239"/>
        <end position="257"/>
    </location>
</feature>
<organism evidence="3 4">
    <name type="scientific">Taxus chinensis</name>
    <name type="common">Chinese yew</name>
    <name type="synonym">Taxus wallichiana var. chinensis</name>
    <dbReference type="NCBI Taxonomy" id="29808"/>
    <lineage>
        <taxon>Eukaryota</taxon>
        <taxon>Viridiplantae</taxon>
        <taxon>Streptophyta</taxon>
        <taxon>Embryophyta</taxon>
        <taxon>Tracheophyta</taxon>
        <taxon>Spermatophyta</taxon>
        <taxon>Pinopsida</taxon>
        <taxon>Pinidae</taxon>
        <taxon>Conifers II</taxon>
        <taxon>Cupressales</taxon>
        <taxon>Taxaceae</taxon>
        <taxon>Taxus</taxon>
    </lineage>
</organism>
<keyword evidence="4" id="KW-1185">Reference proteome</keyword>
<accession>A0AA38G7E3</accession>
<evidence type="ECO:0000313" key="4">
    <source>
        <dbReference type="Proteomes" id="UP000824469"/>
    </source>
</evidence>
<dbReference type="InterPro" id="IPR036339">
    <property type="entry name" value="PUB-like_dom_sf"/>
</dbReference>
<feature type="compositionally biased region" description="Acidic residues" evidence="1">
    <location>
        <begin position="182"/>
        <end position="198"/>
    </location>
</feature>
<sequence length="469" mass="52079">AHMVHSEHDANFFALDKQLNEEAIALDWTKSRSRTLTGLRHTDDTDEFLSFDETYSVHKLGGNPLHSFVDARVSAATAALHRVGNSSVNGVDASMGVNQAHSEPDPDDRESTDSMMQKLDVDQKMWEEPDPDDSQNHVNVVRSETFIEPDPDDCHKGPNNGSETISEPDPDDCLKSKAMAEPDPDDCLESDAMVEPDPDDHLQSHIMAEPDPDDHLKREIMAEPDPDDCREIKNKAETDPDDSEESETMAEPDPDDCQEGHAIGILETVTKPDPDAREGTETMVEPDPDDCQGGETFAEPDPDDSVTRILHEISVVEMHHESIDSSPSRTDGSGSETIQRSLDNESADLRRIEESSSATCLRLQEAIQRLKNQASPVEFSSVIRTLFTILRNVMEHPNETKFMCLCMANPIFQRSILKYEAAIEVLLAVGFSEDNISNELGMMEACLILKRNDPGLLWLARSSLEVCSV</sequence>
<feature type="region of interest" description="Disordered" evidence="1">
    <location>
        <begin position="89"/>
        <end position="114"/>
    </location>
</feature>
<dbReference type="InterPro" id="IPR018997">
    <property type="entry name" value="PUB_domain"/>
</dbReference>
<feature type="region of interest" description="Disordered" evidence="1">
    <location>
        <begin position="319"/>
        <end position="348"/>
    </location>
</feature>
<feature type="compositionally biased region" description="Polar residues" evidence="1">
    <location>
        <begin position="324"/>
        <end position="341"/>
    </location>
</feature>
<feature type="compositionally biased region" description="Basic and acidic residues" evidence="1">
    <location>
        <begin position="270"/>
        <end position="280"/>
    </location>
</feature>
<evidence type="ECO:0000256" key="1">
    <source>
        <dbReference type="SAM" id="MobiDB-lite"/>
    </source>
</evidence>
<evidence type="ECO:0000259" key="2">
    <source>
        <dbReference type="PROSITE" id="PS51397"/>
    </source>
</evidence>
<gene>
    <name evidence="3" type="ORF">KI387_019320</name>
</gene>
<dbReference type="PANTHER" id="PTHR47796:SF1">
    <property type="entry name" value="OS08G0500800 PROTEIN"/>
    <property type="match status" value="1"/>
</dbReference>
<proteinExistence type="predicted"/>
<dbReference type="SMART" id="SM00580">
    <property type="entry name" value="PUG"/>
    <property type="match status" value="1"/>
</dbReference>
<dbReference type="Pfam" id="PF08325">
    <property type="entry name" value="WLM"/>
    <property type="match status" value="1"/>
</dbReference>
<feature type="region of interest" description="Disordered" evidence="1">
    <location>
        <begin position="144"/>
        <end position="305"/>
    </location>
</feature>
<dbReference type="EMBL" id="JAHRHJ020000004">
    <property type="protein sequence ID" value="KAH9317551.1"/>
    <property type="molecule type" value="Genomic_DNA"/>
</dbReference>
<feature type="non-terminal residue" evidence="3">
    <location>
        <position position="469"/>
    </location>
</feature>
<feature type="domain" description="WLM" evidence="2">
    <location>
        <begin position="1"/>
        <end position="84"/>
    </location>
</feature>
<dbReference type="Proteomes" id="UP000824469">
    <property type="component" value="Unassembled WGS sequence"/>
</dbReference>